<evidence type="ECO:0000256" key="2">
    <source>
        <dbReference type="ARBA" id="ARBA00022840"/>
    </source>
</evidence>
<dbReference type="RefSeq" id="WP_127724871.1">
    <property type="nucleotide sequence ID" value="NZ_RLIH01000011.1"/>
</dbReference>
<dbReference type="GO" id="GO:0140664">
    <property type="term" value="F:ATP-dependent DNA damage sensor activity"/>
    <property type="evidence" value="ECO:0007669"/>
    <property type="project" value="InterPro"/>
</dbReference>
<dbReference type="Proteomes" id="UP000288812">
    <property type="component" value="Unassembled WGS sequence"/>
</dbReference>
<sequence length="245" mass="27470">MLGYIDSTVGLVSYYISANCCDVKYSDGDFDLNGVNLYHPLIDKEVQVPLTFNFNGENVLVTGSNASGKSTFLRNIGISNVMAMTLGFVIAEKYETSFLYLQSAVNLEDSIASGVSYFLAETLAIKRMLEESNVKKLLILDEIFKGTNTIDRISAAYNTLTYLSKRSKVFAATHDIELTKLLSKDFKNYHFEEEILKDDIQFDYLLKEGPATSRNAIEILNIKGYPKEIVEGSKKMAKKLIEDKT</sequence>
<evidence type="ECO:0000256" key="1">
    <source>
        <dbReference type="ARBA" id="ARBA00022741"/>
    </source>
</evidence>
<evidence type="ECO:0000259" key="4">
    <source>
        <dbReference type="SMART" id="SM00534"/>
    </source>
</evidence>
<dbReference type="AlphaFoldDB" id="A0A437S5Q4"/>
<dbReference type="Gene3D" id="3.40.50.300">
    <property type="entry name" value="P-loop containing nucleotide triphosphate hydrolases"/>
    <property type="match status" value="1"/>
</dbReference>
<dbReference type="GO" id="GO:0030983">
    <property type="term" value="F:mismatched DNA binding"/>
    <property type="evidence" value="ECO:0007669"/>
    <property type="project" value="InterPro"/>
</dbReference>
<dbReference type="InterPro" id="IPR045076">
    <property type="entry name" value="MutS"/>
</dbReference>
<keyword evidence="6" id="KW-1185">Reference proteome</keyword>
<proteinExistence type="predicted"/>
<keyword evidence="1" id="KW-0547">Nucleotide-binding</keyword>
<keyword evidence="3" id="KW-0238">DNA-binding</keyword>
<comment type="caution">
    <text evidence="5">The sequence shown here is derived from an EMBL/GenBank/DDBJ whole genome shotgun (WGS) entry which is preliminary data.</text>
</comment>
<keyword evidence="2" id="KW-0067">ATP-binding</keyword>
<organism evidence="5 6">
    <name type="scientific">Anaerosphaera multitolerans</name>
    <dbReference type="NCBI Taxonomy" id="2487351"/>
    <lineage>
        <taxon>Bacteria</taxon>
        <taxon>Bacillati</taxon>
        <taxon>Bacillota</taxon>
        <taxon>Tissierellia</taxon>
        <taxon>Tissierellales</taxon>
        <taxon>Peptoniphilaceae</taxon>
        <taxon>Anaerosphaera</taxon>
    </lineage>
</organism>
<reference evidence="5 6" key="1">
    <citation type="submission" date="2018-11" db="EMBL/GenBank/DDBJ databases">
        <title>Genome sequencing and assembly of Anaerosphaera sp. nov., GS7-6-2.</title>
        <authorList>
            <person name="Rettenmaier R."/>
            <person name="Liebl W."/>
            <person name="Zverlov V."/>
        </authorList>
    </citation>
    <scope>NUCLEOTIDE SEQUENCE [LARGE SCALE GENOMIC DNA]</scope>
    <source>
        <strain evidence="5 6">GS7-6-2</strain>
    </source>
</reference>
<evidence type="ECO:0000313" key="6">
    <source>
        <dbReference type="Proteomes" id="UP000288812"/>
    </source>
</evidence>
<dbReference type="EMBL" id="RLIH01000011">
    <property type="protein sequence ID" value="RVU54339.1"/>
    <property type="molecule type" value="Genomic_DNA"/>
</dbReference>
<dbReference type="SMART" id="SM00534">
    <property type="entry name" value="MUTSac"/>
    <property type="match status" value="1"/>
</dbReference>
<gene>
    <name evidence="5" type="ORF">EF514_07790</name>
</gene>
<dbReference type="GO" id="GO:0005524">
    <property type="term" value="F:ATP binding"/>
    <property type="evidence" value="ECO:0007669"/>
    <property type="project" value="UniProtKB-KW"/>
</dbReference>
<accession>A0A437S5Q4</accession>
<evidence type="ECO:0000256" key="3">
    <source>
        <dbReference type="ARBA" id="ARBA00023125"/>
    </source>
</evidence>
<dbReference type="PANTHER" id="PTHR11361:SF152">
    <property type="entry name" value="DNA MISMATCH REPAIR PROTEIN"/>
    <property type="match status" value="1"/>
</dbReference>
<dbReference type="GO" id="GO:0006298">
    <property type="term" value="P:mismatch repair"/>
    <property type="evidence" value="ECO:0007669"/>
    <property type="project" value="InterPro"/>
</dbReference>
<dbReference type="SUPFAM" id="SSF52540">
    <property type="entry name" value="P-loop containing nucleoside triphosphate hydrolases"/>
    <property type="match status" value="1"/>
</dbReference>
<dbReference type="InterPro" id="IPR027417">
    <property type="entry name" value="P-loop_NTPase"/>
</dbReference>
<dbReference type="InterPro" id="IPR000432">
    <property type="entry name" value="DNA_mismatch_repair_MutS_C"/>
</dbReference>
<evidence type="ECO:0000313" key="5">
    <source>
        <dbReference type="EMBL" id="RVU54339.1"/>
    </source>
</evidence>
<dbReference type="PANTHER" id="PTHR11361">
    <property type="entry name" value="DNA MISMATCH REPAIR PROTEIN MUTS FAMILY MEMBER"/>
    <property type="match status" value="1"/>
</dbReference>
<dbReference type="Pfam" id="PF00488">
    <property type="entry name" value="MutS_V"/>
    <property type="match status" value="1"/>
</dbReference>
<protein>
    <recommendedName>
        <fullName evidence="4">DNA mismatch repair proteins mutS family domain-containing protein</fullName>
    </recommendedName>
</protein>
<feature type="domain" description="DNA mismatch repair proteins mutS family" evidence="4">
    <location>
        <begin position="56"/>
        <end position="238"/>
    </location>
</feature>
<dbReference type="OrthoDB" id="9802448at2"/>
<name>A0A437S5Q4_9FIRM</name>
<dbReference type="GO" id="GO:0005829">
    <property type="term" value="C:cytosol"/>
    <property type="evidence" value="ECO:0007669"/>
    <property type="project" value="TreeGrafter"/>
</dbReference>